<feature type="compositionally biased region" description="Basic and acidic residues" evidence="1">
    <location>
        <begin position="9"/>
        <end position="21"/>
    </location>
</feature>
<protein>
    <submittedName>
        <fullName evidence="2">Uncharacterized protein</fullName>
    </submittedName>
</protein>
<dbReference type="AlphaFoldDB" id="A0A7J7FQI9"/>
<gene>
    <name evidence="2" type="ORF">HYC85_031426</name>
</gene>
<sequence length="63" mass="7397">MHTPLSPFQEDHKQQEPSRKDKLMTQAISSLGVEWCDRWNGGRSSRVEWAFKLVTETEPSIYF</sequence>
<comment type="caution">
    <text evidence="2">The sequence shown here is derived from an EMBL/GenBank/DDBJ whole genome shotgun (WGS) entry which is preliminary data.</text>
</comment>
<keyword evidence="3" id="KW-1185">Reference proteome</keyword>
<evidence type="ECO:0000256" key="1">
    <source>
        <dbReference type="SAM" id="MobiDB-lite"/>
    </source>
</evidence>
<reference evidence="2 3" key="2">
    <citation type="submission" date="2020-07" db="EMBL/GenBank/DDBJ databases">
        <title>Genome assembly of wild tea tree DASZ reveals pedigree and selection history of tea varieties.</title>
        <authorList>
            <person name="Zhang W."/>
        </authorList>
    </citation>
    <scope>NUCLEOTIDE SEQUENCE [LARGE SCALE GENOMIC DNA]</scope>
    <source>
        <strain evidence="3">cv. G240</strain>
        <tissue evidence="2">Leaf</tissue>
    </source>
</reference>
<dbReference type="EMBL" id="JACBKZ010000015">
    <property type="protein sequence ID" value="KAF5930553.1"/>
    <property type="molecule type" value="Genomic_DNA"/>
</dbReference>
<organism evidence="2 3">
    <name type="scientific">Camellia sinensis</name>
    <name type="common">Tea plant</name>
    <name type="synonym">Thea sinensis</name>
    <dbReference type="NCBI Taxonomy" id="4442"/>
    <lineage>
        <taxon>Eukaryota</taxon>
        <taxon>Viridiplantae</taxon>
        <taxon>Streptophyta</taxon>
        <taxon>Embryophyta</taxon>
        <taxon>Tracheophyta</taxon>
        <taxon>Spermatophyta</taxon>
        <taxon>Magnoliopsida</taxon>
        <taxon>eudicotyledons</taxon>
        <taxon>Gunneridae</taxon>
        <taxon>Pentapetalae</taxon>
        <taxon>asterids</taxon>
        <taxon>Ericales</taxon>
        <taxon>Theaceae</taxon>
        <taxon>Camellia</taxon>
    </lineage>
</organism>
<accession>A0A7J7FQI9</accession>
<feature type="region of interest" description="Disordered" evidence="1">
    <location>
        <begin position="1"/>
        <end position="21"/>
    </location>
</feature>
<dbReference type="Proteomes" id="UP000593564">
    <property type="component" value="Unassembled WGS sequence"/>
</dbReference>
<name>A0A7J7FQI9_CAMSI</name>
<evidence type="ECO:0000313" key="3">
    <source>
        <dbReference type="Proteomes" id="UP000593564"/>
    </source>
</evidence>
<proteinExistence type="predicted"/>
<reference evidence="3" key="1">
    <citation type="journal article" date="2020" name="Nat. Commun.">
        <title>Genome assembly of wild tea tree DASZ reveals pedigree and selection history of tea varieties.</title>
        <authorList>
            <person name="Zhang W."/>
            <person name="Zhang Y."/>
            <person name="Qiu H."/>
            <person name="Guo Y."/>
            <person name="Wan H."/>
            <person name="Zhang X."/>
            <person name="Scossa F."/>
            <person name="Alseekh S."/>
            <person name="Zhang Q."/>
            <person name="Wang P."/>
            <person name="Xu L."/>
            <person name="Schmidt M.H."/>
            <person name="Jia X."/>
            <person name="Li D."/>
            <person name="Zhu A."/>
            <person name="Guo F."/>
            <person name="Chen W."/>
            <person name="Ni D."/>
            <person name="Usadel B."/>
            <person name="Fernie A.R."/>
            <person name="Wen W."/>
        </authorList>
    </citation>
    <scope>NUCLEOTIDE SEQUENCE [LARGE SCALE GENOMIC DNA]</scope>
    <source>
        <strain evidence="3">cv. G240</strain>
    </source>
</reference>
<evidence type="ECO:0000313" key="2">
    <source>
        <dbReference type="EMBL" id="KAF5930553.1"/>
    </source>
</evidence>